<dbReference type="SUPFAM" id="SSF53613">
    <property type="entry name" value="Ribokinase-like"/>
    <property type="match status" value="1"/>
</dbReference>
<dbReference type="InterPro" id="IPR013749">
    <property type="entry name" value="PM/HMP-P_kinase-1"/>
</dbReference>
<proteinExistence type="predicted"/>
<evidence type="ECO:0000259" key="3">
    <source>
        <dbReference type="Pfam" id="PF08543"/>
    </source>
</evidence>
<dbReference type="InterPro" id="IPR004399">
    <property type="entry name" value="HMP/HMP-P_kinase_dom"/>
</dbReference>
<evidence type="ECO:0000256" key="2">
    <source>
        <dbReference type="ARBA" id="ARBA00012135"/>
    </source>
</evidence>
<dbReference type="CDD" id="cd01169">
    <property type="entry name" value="HMPP_kinase"/>
    <property type="match status" value="1"/>
</dbReference>
<organism evidence="4 5">
    <name type="scientific">Desulfurispira natronophila</name>
    <dbReference type="NCBI Taxonomy" id="682562"/>
    <lineage>
        <taxon>Bacteria</taxon>
        <taxon>Pseudomonadati</taxon>
        <taxon>Chrysiogenota</taxon>
        <taxon>Chrysiogenia</taxon>
        <taxon>Chrysiogenales</taxon>
        <taxon>Chrysiogenaceae</taxon>
        <taxon>Desulfurispira</taxon>
    </lineage>
</organism>
<dbReference type="Pfam" id="PF08543">
    <property type="entry name" value="Phos_pyr_kin"/>
    <property type="match status" value="1"/>
</dbReference>
<dbReference type="Proteomes" id="UP000528322">
    <property type="component" value="Unassembled WGS sequence"/>
</dbReference>
<comment type="caution">
    <text evidence="4">The sequence shown here is derived from an EMBL/GenBank/DDBJ whole genome shotgun (WGS) entry which is preliminary data.</text>
</comment>
<protein>
    <recommendedName>
        <fullName evidence="2">hydroxymethylpyrimidine kinase</fullName>
        <ecNumber evidence="2">2.7.1.49</ecNumber>
    </recommendedName>
</protein>
<dbReference type="RefSeq" id="WP_183728675.1">
    <property type="nucleotide sequence ID" value="NZ_JACHID010000001.1"/>
</dbReference>
<accession>A0A7W7Y2N3</accession>
<dbReference type="GO" id="GO:0008972">
    <property type="term" value="F:phosphomethylpyrimidine kinase activity"/>
    <property type="evidence" value="ECO:0007669"/>
    <property type="project" value="InterPro"/>
</dbReference>
<evidence type="ECO:0000256" key="1">
    <source>
        <dbReference type="ARBA" id="ARBA00004948"/>
    </source>
</evidence>
<feature type="domain" description="Pyridoxamine kinase/Phosphomethylpyrimidine kinase" evidence="3">
    <location>
        <begin position="12"/>
        <end position="263"/>
    </location>
</feature>
<dbReference type="InterPro" id="IPR029056">
    <property type="entry name" value="Ribokinase-like"/>
</dbReference>
<evidence type="ECO:0000313" key="5">
    <source>
        <dbReference type="Proteomes" id="UP000528322"/>
    </source>
</evidence>
<dbReference type="EC" id="2.7.1.49" evidence="2"/>
<dbReference type="PANTHER" id="PTHR20858:SF17">
    <property type="entry name" value="HYDROXYMETHYLPYRIMIDINE_PHOSPHOMETHYLPYRIMIDINE KINASE THI20-RELATED"/>
    <property type="match status" value="1"/>
</dbReference>
<keyword evidence="4" id="KW-0808">Transferase</keyword>
<dbReference type="PANTHER" id="PTHR20858">
    <property type="entry name" value="PHOSPHOMETHYLPYRIMIDINE KINASE"/>
    <property type="match status" value="1"/>
</dbReference>
<reference evidence="4 5" key="1">
    <citation type="submission" date="2020-08" db="EMBL/GenBank/DDBJ databases">
        <title>Genomic Encyclopedia of Type Strains, Phase IV (KMG-IV): sequencing the most valuable type-strain genomes for metagenomic binning, comparative biology and taxonomic classification.</title>
        <authorList>
            <person name="Goeker M."/>
        </authorList>
    </citation>
    <scope>NUCLEOTIDE SEQUENCE [LARGE SCALE GENOMIC DNA]</scope>
    <source>
        <strain evidence="4 5">DSM 22071</strain>
    </source>
</reference>
<dbReference type="AlphaFoldDB" id="A0A7W7Y2N3"/>
<comment type="pathway">
    <text evidence="1">Cofactor biosynthesis; thiamine diphosphate biosynthesis.</text>
</comment>
<evidence type="ECO:0000313" key="4">
    <source>
        <dbReference type="EMBL" id="MBB5020953.1"/>
    </source>
</evidence>
<dbReference type="Gene3D" id="3.40.1190.20">
    <property type="match status" value="1"/>
</dbReference>
<gene>
    <name evidence="4" type="ORF">HNR37_000256</name>
</gene>
<sequence length="280" mass="29576">MEPVVLSVAGSDPSGGAGIQADLKVFQSLGVYGAAAATALTIQNTCKVYDAKLLSGSFVAAQISHVLEDLPVSYIKTGMLGNSSIAKHVGKALTGYPVICDPVMISKSGYPLMSQESMDAIMEHVGSKAVLLTPNSFELYALSGLSREMATPEECALQLLDIWPDLNGVLIKGGHINEESSQVTDTLIQRTRAGFTTTDHKQQRHSSRNTHGTGCTLSSAIAAICAKRPELPLEHNVHTALLYTNQLIADAALGSVGQGNGPLLHHRLSREYEGLSGNPA</sequence>
<dbReference type="GO" id="GO:0009228">
    <property type="term" value="P:thiamine biosynthetic process"/>
    <property type="evidence" value="ECO:0007669"/>
    <property type="project" value="InterPro"/>
</dbReference>
<keyword evidence="4" id="KW-0418">Kinase</keyword>
<dbReference type="NCBIfam" id="TIGR00097">
    <property type="entry name" value="HMP-P_kinase"/>
    <property type="match status" value="1"/>
</dbReference>
<name>A0A7W7Y2N3_9BACT</name>
<dbReference type="GO" id="GO:0005829">
    <property type="term" value="C:cytosol"/>
    <property type="evidence" value="ECO:0007669"/>
    <property type="project" value="TreeGrafter"/>
</dbReference>
<dbReference type="GO" id="GO:0008902">
    <property type="term" value="F:hydroxymethylpyrimidine kinase activity"/>
    <property type="evidence" value="ECO:0007669"/>
    <property type="project" value="UniProtKB-EC"/>
</dbReference>
<dbReference type="EMBL" id="JACHID010000001">
    <property type="protein sequence ID" value="MBB5020953.1"/>
    <property type="molecule type" value="Genomic_DNA"/>
</dbReference>
<keyword evidence="5" id="KW-1185">Reference proteome</keyword>